<dbReference type="Gene3D" id="3.40.50.150">
    <property type="entry name" value="Vaccinia Virus protein VP39"/>
    <property type="match status" value="1"/>
</dbReference>
<reference evidence="3" key="1">
    <citation type="submission" date="2016-10" db="EMBL/GenBank/DDBJ databases">
        <authorList>
            <person name="Varghese N."/>
            <person name="Submissions S."/>
        </authorList>
    </citation>
    <scope>NUCLEOTIDE SEQUENCE [LARGE SCALE GENOMIC DNA]</scope>
    <source>
        <strain evidence="3">DSM 44209</strain>
    </source>
</reference>
<protein>
    <recommendedName>
        <fullName evidence="4">Spermidine synthase</fullName>
    </recommendedName>
</protein>
<dbReference type="EMBL" id="FOIE01000005">
    <property type="protein sequence ID" value="SET52561.1"/>
    <property type="molecule type" value="Genomic_DNA"/>
</dbReference>
<dbReference type="Proteomes" id="UP000198507">
    <property type="component" value="Unassembled WGS sequence"/>
</dbReference>
<dbReference type="AlphaFoldDB" id="A0A1I0F3F4"/>
<name>A0A1I0F3F4_9ACTN</name>
<dbReference type="OrthoDB" id="9793351at2"/>
<accession>A0A1I0F3F4</accession>
<keyword evidence="3" id="KW-1185">Reference proteome</keyword>
<dbReference type="RefSeq" id="WP_091444957.1">
    <property type="nucleotide sequence ID" value="NZ_FOIE01000005.1"/>
</dbReference>
<evidence type="ECO:0000313" key="3">
    <source>
        <dbReference type="Proteomes" id="UP000198507"/>
    </source>
</evidence>
<dbReference type="PANTHER" id="PTHR43317">
    <property type="entry name" value="THERMOSPERMINE SYNTHASE ACAULIS5"/>
    <property type="match status" value="1"/>
</dbReference>
<evidence type="ECO:0000256" key="1">
    <source>
        <dbReference type="ARBA" id="ARBA00023115"/>
    </source>
</evidence>
<keyword evidence="1" id="KW-0620">Polyamine biosynthesis</keyword>
<proteinExistence type="predicted"/>
<evidence type="ECO:0008006" key="4">
    <source>
        <dbReference type="Google" id="ProtNLM"/>
    </source>
</evidence>
<dbReference type="GO" id="GO:0006596">
    <property type="term" value="P:polyamine biosynthetic process"/>
    <property type="evidence" value="ECO:0007669"/>
    <property type="project" value="UniProtKB-KW"/>
</dbReference>
<dbReference type="PANTHER" id="PTHR43317:SF3">
    <property type="entry name" value="BLR2883 PROTEIN"/>
    <property type="match status" value="1"/>
</dbReference>
<dbReference type="InterPro" id="IPR029063">
    <property type="entry name" value="SAM-dependent_MTases_sf"/>
</dbReference>
<dbReference type="SUPFAM" id="SSF53335">
    <property type="entry name" value="S-adenosyl-L-methionine-dependent methyltransferases"/>
    <property type="match status" value="1"/>
</dbReference>
<evidence type="ECO:0000313" key="2">
    <source>
        <dbReference type="EMBL" id="SET52561.1"/>
    </source>
</evidence>
<gene>
    <name evidence="2" type="ORF">SAMN04488546_2738</name>
</gene>
<sequence length="226" mass="23869">MVETLLRAEGPRGEVALRRRTTDDGGTHLELVVDGVFAMDDTDTTTECALATEALSRLPGADLQVLVGGLGLGWTAATALAEPRVGTVEVVELHEPLVRWAEQGRLPALPPGAPRLRVRTGDVADVLGEHDGWWDAVLLDVDNGPGFLVHRSNDALYRPAGLAGAVAALRPSGVLAIWSSSPAPRLRQALAGLPTTTDAEELLLPVARDGHEFTYAVVLARRSATG</sequence>
<organism evidence="2 3">
    <name type="scientific">Geodermatophilus poikilotrophus</name>
    <dbReference type="NCBI Taxonomy" id="1333667"/>
    <lineage>
        <taxon>Bacteria</taxon>
        <taxon>Bacillati</taxon>
        <taxon>Actinomycetota</taxon>
        <taxon>Actinomycetes</taxon>
        <taxon>Geodermatophilales</taxon>
        <taxon>Geodermatophilaceae</taxon>
        <taxon>Geodermatophilus</taxon>
    </lineage>
</organism>